<keyword evidence="1" id="KW-0808">Transferase</keyword>
<dbReference type="RefSeq" id="WP_169070364.1">
    <property type="nucleotide sequence ID" value="NZ_JAZKUC010000001.1"/>
</dbReference>
<reference evidence="4" key="1">
    <citation type="submission" date="2019-03" db="EMBL/GenBank/DDBJ databases">
        <title>Metabolic reconstructions from genomes of highly enriched 'Candidatus Accumulibacter' and 'Candidatus Competibacter' bioreactor populations.</title>
        <authorList>
            <person name="Annavajhala M.K."/>
            <person name="Welles L."/>
            <person name="Abbas B."/>
            <person name="Sorokin D."/>
            <person name="Park H."/>
            <person name="Van Loosdrecht M."/>
            <person name="Chandran K."/>
        </authorList>
    </citation>
    <scope>NUCLEOTIDE SEQUENCE</scope>
    <source>
        <strain evidence="4">SBR_L</strain>
    </source>
</reference>
<dbReference type="Pfam" id="PF12000">
    <property type="entry name" value="Glyco_trans_4_3"/>
    <property type="match status" value="1"/>
</dbReference>
<organism evidence="4 5">
    <name type="scientific">Candidatus Accumulibacter contiguus</name>
    <dbReference type="NCBI Taxonomy" id="2954381"/>
    <lineage>
        <taxon>Bacteria</taxon>
        <taxon>Pseudomonadati</taxon>
        <taxon>Pseudomonadota</taxon>
        <taxon>Betaproteobacteria</taxon>
        <taxon>Candidatus Accumulibacter</taxon>
    </lineage>
</organism>
<dbReference type="Pfam" id="PF00534">
    <property type="entry name" value="Glycos_transf_1"/>
    <property type="match status" value="1"/>
</dbReference>
<dbReference type="PANTHER" id="PTHR46401:SF2">
    <property type="entry name" value="GLYCOSYLTRANSFERASE WBBK-RELATED"/>
    <property type="match status" value="1"/>
</dbReference>
<accession>A0ABX1T7N1</accession>
<dbReference type="EMBL" id="SPMX01000025">
    <property type="protein sequence ID" value="NMQ05675.1"/>
    <property type="molecule type" value="Genomic_DNA"/>
</dbReference>
<dbReference type="InterPro" id="IPR001296">
    <property type="entry name" value="Glyco_trans_1"/>
</dbReference>
<sequence length="410" mass="46328">MKILLIHQNFPGQYKHIAAALVARGDEVTALCIETNPVPAGVRVIRYGPKRGNTPNIHAWVQETETKVIRGEACFKAAKRLREQGYHPDLICAHPGWGEALFIKEVWPQIPLLNYFEFYYHVHGADVGFDPEFPDNPDEAPRLLAKNFANLMNLEQCDAGVSPTAWQKSTHPASFQHKIRVIHEGLDTAAIAPKTDTQITLQEKARTLRSDDEVITFVNRNLEPYRGCHSFIRAIPEIQRRRPKAHILIVGGDGVSYGSRPVQGTTYREQFIEEVRGDIDFRRLDFVGTIPYPVFIGLLQISAVHVYLTYPFVLSWSMLEAMSAGCLVLGSRTPPVEEVITHGDNGLLVDFFSPQQIAEQVAQALEFPGDFARLRQRARQTIIDRYDLQRICLPQHLAYIDELAGRSLKD</sequence>
<evidence type="ECO:0000259" key="2">
    <source>
        <dbReference type="Pfam" id="PF00534"/>
    </source>
</evidence>
<dbReference type="InterPro" id="IPR022623">
    <property type="entry name" value="Glyco_trans_4"/>
</dbReference>
<evidence type="ECO:0000313" key="4">
    <source>
        <dbReference type="EMBL" id="NMQ05675.1"/>
    </source>
</evidence>
<keyword evidence="5" id="KW-1185">Reference proteome</keyword>
<dbReference type="Proteomes" id="UP000886469">
    <property type="component" value="Unassembled WGS sequence"/>
</dbReference>
<evidence type="ECO:0000259" key="3">
    <source>
        <dbReference type="Pfam" id="PF12000"/>
    </source>
</evidence>
<gene>
    <name evidence="4" type="ORF">E4Q08_10545</name>
</gene>
<proteinExistence type="predicted"/>
<name>A0ABX1T7N1_9PROT</name>
<dbReference type="Gene3D" id="3.40.50.2000">
    <property type="entry name" value="Glycogen Phosphorylase B"/>
    <property type="match status" value="2"/>
</dbReference>
<comment type="caution">
    <text evidence="4">The sequence shown here is derived from an EMBL/GenBank/DDBJ whole genome shotgun (WGS) entry which is preliminary data.</text>
</comment>
<feature type="domain" description="Glycosyl transferase family 1" evidence="2">
    <location>
        <begin position="203"/>
        <end position="380"/>
    </location>
</feature>
<dbReference type="SUPFAM" id="SSF53756">
    <property type="entry name" value="UDP-Glycosyltransferase/glycogen phosphorylase"/>
    <property type="match status" value="1"/>
</dbReference>
<dbReference type="CDD" id="cd03818">
    <property type="entry name" value="GT4_ExpC-like"/>
    <property type="match status" value="1"/>
</dbReference>
<evidence type="ECO:0000313" key="5">
    <source>
        <dbReference type="Proteomes" id="UP000886469"/>
    </source>
</evidence>
<feature type="domain" description="Glycosyl transferase family 4" evidence="3">
    <location>
        <begin position="25"/>
        <end position="190"/>
    </location>
</feature>
<dbReference type="PANTHER" id="PTHR46401">
    <property type="entry name" value="GLYCOSYLTRANSFERASE WBBK-RELATED"/>
    <property type="match status" value="1"/>
</dbReference>
<evidence type="ECO:0000256" key="1">
    <source>
        <dbReference type="ARBA" id="ARBA00022679"/>
    </source>
</evidence>
<protein>
    <submittedName>
        <fullName evidence="4">Glycosyltransferase</fullName>
    </submittedName>
</protein>